<organism evidence="1 2">
    <name type="scientific">Trichonephila clavipes</name>
    <name type="common">Golden silk orbweaver</name>
    <name type="synonym">Nephila clavipes</name>
    <dbReference type="NCBI Taxonomy" id="2585209"/>
    <lineage>
        <taxon>Eukaryota</taxon>
        <taxon>Metazoa</taxon>
        <taxon>Ecdysozoa</taxon>
        <taxon>Arthropoda</taxon>
        <taxon>Chelicerata</taxon>
        <taxon>Arachnida</taxon>
        <taxon>Araneae</taxon>
        <taxon>Araneomorphae</taxon>
        <taxon>Entelegynae</taxon>
        <taxon>Araneoidea</taxon>
        <taxon>Nephilidae</taxon>
        <taxon>Trichonephila</taxon>
    </lineage>
</organism>
<comment type="caution">
    <text evidence="1">The sequence shown here is derived from an EMBL/GenBank/DDBJ whole genome shotgun (WGS) entry which is preliminary data.</text>
</comment>
<protein>
    <submittedName>
        <fullName evidence="1">Uncharacterized protein</fullName>
    </submittedName>
</protein>
<accession>A0A8X6W2X2</accession>
<evidence type="ECO:0000313" key="2">
    <source>
        <dbReference type="Proteomes" id="UP000887159"/>
    </source>
</evidence>
<sequence>MSGIKETILVLLCWRQTKGEMELLLLGFPVDTRAQRHVMGFKVYPSCPNCNVTQAAPAHILACIGCQKSQTRSSPATVFQYLKTHGFKDLI</sequence>
<gene>
    <name evidence="1" type="ORF">TNCV_2066781</name>
</gene>
<dbReference type="Proteomes" id="UP000887159">
    <property type="component" value="Unassembled WGS sequence"/>
</dbReference>
<reference evidence="1" key="1">
    <citation type="submission" date="2020-08" db="EMBL/GenBank/DDBJ databases">
        <title>Multicomponent nature underlies the extraordinary mechanical properties of spider dragline silk.</title>
        <authorList>
            <person name="Kono N."/>
            <person name="Nakamura H."/>
            <person name="Mori M."/>
            <person name="Yoshida Y."/>
            <person name="Ohtoshi R."/>
            <person name="Malay A.D."/>
            <person name="Moran D.A.P."/>
            <person name="Tomita M."/>
            <person name="Numata K."/>
            <person name="Arakawa K."/>
        </authorList>
    </citation>
    <scope>NUCLEOTIDE SEQUENCE</scope>
</reference>
<name>A0A8X6W2X2_TRICX</name>
<dbReference type="EMBL" id="BMAU01021379">
    <property type="protein sequence ID" value="GFY27057.1"/>
    <property type="molecule type" value="Genomic_DNA"/>
</dbReference>
<keyword evidence="2" id="KW-1185">Reference proteome</keyword>
<dbReference type="AlphaFoldDB" id="A0A8X6W2X2"/>
<proteinExistence type="predicted"/>
<evidence type="ECO:0000313" key="1">
    <source>
        <dbReference type="EMBL" id="GFY27057.1"/>
    </source>
</evidence>